<accession>A0A6J4JJF8</accession>
<dbReference type="Pfam" id="PF00512">
    <property type="entry name" value="HisKA"/>
    <property type="match status" value="1"/>
</dbReference>
<dbReference type="CDD" id="cd06225">
    <property type="entry name" value="HAMP"/>
    <property type="match status" value="1"/>
</dbReference>
<evidence type="ECO:0000259" key="14">
    <source>
        <dbReference type="PROSITE" id="PS50885"/>
    </source>
</evidence>
<dbReference type="CDD" id="cd00082">
    <property type="entry name" value="HisKA"/>
    <property type="match status" value="1"/>
</dbReference>
<keyword evidence="10 12" id="KW-0472">Membrane</keyword>
<evidence type="ECO:0000256" key="6">
    <source>
        <dbReference type="ARBA" id="ARBA00022692"/>
    </source>
</evidence>
<evidence type="ECO:0000256" key="10">
    <source>
        <dbReference type="ARBA" id="ARBA00023136"/>
    </source>
</evidence>
<evidence type="ECO:0000256" key="12">
    <source>
        <dbReference type="SAM" id="Phobius"/>
    </source>
</evidence>
<dbReference type="PRINTS" id="PR00344">
    <property type="entry name" value="BCTRLSENSOR"/>
</dbReference>
<dbReference type="InterPro" id="IPR003660">
    <property type="entry name" value="HAMP_dom"/>
</dbReference>
<proteinExistence type="predicted"/>
<evidence type="ECO:0000256" key="8">
    <source>
        <dbReference type="ARBA" id="ARBA00022989"/>
    </source>
</evidence>
<dbReference type="PANTHER" id="PTHR45436:SF5">
    <property type="entry name" value="SENSOR HISTIDINE KINASE TRCS"/>
    <property type="match status" value="1"/>
</dbReference>
<dbReference type="InterPro" id="IPR003594">
    <property type="entry name" value="HATPase_dom"/>
</dbReference>
<dbReference type="GO" id="GO:0005886">
    <property type="term" value="C:plasma membrane"/>
    <property type="evidence" value="ECO:0007669"/>
    <property type="project" value="UniProtKB-SubCell"/>
</dbReference>
<keyword evidence="7" id="KW-0418">Kinase</keyword>
<feature type="domain" description="HAMP" evidence="14">
    <location>
        <begin position="114"/>
        <end position="167"/>
    </location>
</feature>
<evidence type="ECO:0000313" key="15">
    <source>
        <dbReference type="EMBL" id="CAA9280121.1"/>
    </source>
</evidence>
<evidence type="ECO:0000259" key="13">
    <source>
        <dbReference type="PROSITE" id="PS50109"/>
    </source>
</evidence>
<gene>
    <name evidence="15" type="ORF">AVDCRST_MAG41-3471</name>
</gene>
<dbReference type="InterPro" id="IPR004358">
    <property type="entry name" value="Sig_transdc_His_kin-like_C"/>
</dbReference>
<dbReference type="Gene3D" id="6.10.340.10">
    <property type="match status" value="1"/>
</dbReference>
<dbReference type="Gene3D" id="1.10.287.130">
    <property type="match status" value="1"/>
</dbReference>
<dbReference type="SUPFAM" id="SSF55874">
    <property type="entry name" value="ATPase domain of HSP90 chaperone/DNA topoisomerase II/histidine kinase"/>
    <property type="match status" value="1"/>
</dbReference>
<keyword evidence="5" id="KW-0808">Transferase</keyword>
<dbReference type="CDD" id="cd00075">
    <property type="entry name" value="HATPase"/>
    <property type="match status" value="1"/>
</dbReference>
<protein>
    <recommendedName>
        <fullName evidence="3">histidine kinase</fullName>
        <ecNumber evidence="3">2.7.13.3</ecNumber>
    </recommendedName>
</protein>
<name>A0A6J4JJF8_9ACTN</name>
<dbReference type="InterPro" id="IPR036890">
    <property type="entry name" value="HATPase_C_sf"/>
</dbReference>
<comment type="subcellular location">
    <subcellularLocation>
        <location evidence="2">Cell membrane</location>
    </subcellularLocation>
</comment>
<evidence type="ECO:0000256" key="2">
    <source>
        <dbReference type="ARBA" id="ARBA00004236"/>
    </source>
</evidence>
<feature type="transmembrane region" description="Helical" evidence="12">
    <location>
        <begin position="92"/>
        <end position="112"/>
    </location>
</feature>
<dbReference type="EMBL" id="CADCTP010000317">
    <property type="protein sequence ID" value="CAA9280121.1"/>
    <property type="molecule type" value="Genomic_DNA"/>
</dbReference>
<dbReference type="InterPro" id="IPR005467">
    <property type="entry name" value="His_kinase_dom"/>
</dbReference>
<dbReference type="SMART" id="SM00304">
    <property type="entry name" value="HAMP"/>
    <property type="match status" value="1"/>
</dbReference>
<keyword evidence="4" id="KW-0597">Phosphoprotein</keyword>
<dbReference type="Pfam" id="PF02518">
    <property type="entry name" value="HATPase_c"/>
    <property type="match status" value="1"/>
</dbReference>
<organism evidence="15">
    <name type="scientific">uncultured Mycobacteriales bacterium</name>
    <dbReference type="NCBI Taxonomy" id="581187"/>
    <lineage>
        <taxon>Bacteria</taxon>
        <taxon>Bacillati</taxon>
        <taxon>Actinomycetota</taxon>
        <taxon>Actinomycetes</taxon>
        <taxon>Mycobacteriales</taxon>
        <taxon>environmental samples</taxon>
    </lineage>
</organism>
<dbReference type="SUPFAM" id="SSF47384">
    <property type="entry name" value="Homodimeric domain of signal transducing histidine kinase"/>
    <property type="match status" value="1"/>
</dbReference>
<dbReference type="InterPro" id="IPR003661">
    <property type="entry name" value="HisK_dim/P_dom"/>
</dbReference>
<comment type="catalytic activity">
    <reaction evidence="1">
        <text>ATP + protein L-histidine = ADP + protein N-phospho-L-histidine.</text>
        <dbReference type="EC" id="2.7.13.3"/>
    </reaction>
</comment>
<feature type="domain" description="Histidine kinase" evidence="13">
    <location>
        <begin position="175"/>
        <end position="392"/>
    </location>
</feature>
<evidence type="ECO:0000256" key="3">
    <source>
        <dbReference type="ARBA" id="ARBA00012438"/>
    </source>
</evidence>
<dbReference type="InterPro" id="IPR036097">
    <property type="entry name" value="HisK_dim/P_sf"/>
</dbReference>
<evidence type="ECO:0000256" key="9">
    <source>
        <dbReference type="ARBA" id="ARBA00023012"/>
    </source>
</evidence>
<dbReference type="EC" id="2.7.13.3" evidence="3"/>
<dbReference type="SMART" id="SM00387">
    <property type="entry name" value="HATPase_c"/>
    <property type="match status" value="1"/>
</dbReference>
<keyword evidence="6 12" id="KW-0812">Transmembrane</keyword>
<evidence type="ECO:0000256" key="7">
    <source>
        <dbReference type="ARBA" id="ARBA00022777"/>
    </source>
</evidence>
<dbReference type="PROSITE" id="PS50885">
    <property type="entry name" value="HAMP"/>
    <property type="match status" value="1"/>
</dbReference>
<dbReference type="Pfam" id="PF00672">
    <property type="entry name" value="HAMP"/>
    <property type="match status" value="1"/>
</dbReference>
<dbReference type="PANTHER" id="PTHR45436">
    <property type="entry name" value="SENSOR HISTIDINE KINASE YKOH"/>
    <property type="match status" value="1"/>
</dbReference>
<dbReference type="SMART" id="SM00388">
    <property type="entry name" value="HisKA"/>
    <property type="match status" value="1"/>
</dbReference>
<dbReference type="GO" id="GO:0000155">
    <property type="term" value="F:phosphorelay sensor kinase activity"/>
    <property type="evidence" value="ECO:0007669"/>
    <property type="project" value="InterPro"/>
</dbReference>
<evidence type="ECO:0000256" key="11">
    <source>
        <dbReference type="SAM" id="MobiDB-lite"/>
    </source>
</evidence>
<sequence>MSPRPGPRRPDWTRTIRFRLTVTYSLLLFGLAALVVGGIYAGLAHSLDARPVAKTFAVEKQYRGVTVGSITAAEVSDVEAFVNYNTLRTLRIYSAGTLGGLFLGSLGIGWWLSGRALRPVSRITAAARDISANDLSRRIQLAGPDDELRRLADTLDGMLARLDDAFLAQRRLVDDASHELRNPLAIIQTNVDAVLARDDVTPAERRHAATVVGRATTRMSRLVEDLLASARRDAPAFTETDVELAGIAAEASEEFRLLAGERHLTLRRRVEPGAVVIGDRDALRRALANLVGNAVELAPEYTEVLVAAGREGGWCWLAVRDAGPGIPAAAQARVFDRFWQADSTTEGGRRAGHAGLGLAIVRQIAESHGGTVALHSAPGVGSTFVIWLPSGARTGGADELRPPDADPLPRLTGSSH</sequence>
<dbReference type="Gene3D" id="3.30.565.10">
    <property type="entry name" value="Histidine kinase-like ATPase, C-terminal domain"/>
    <property type="match status" value="1"/>
</dbReference>
<evidence type="ECO:0000256" key="4">
    <source>
        <dbReference type="ARBA" id="ARBA00022553"/>
    </source>
</evidence>
<dbReference type="InterPro" id="IPR050428">
    <property type="entry name" value="TCS_sensor_his_kinase"/>
</dbReference>
<dbReference type="PROSITE" id="PS50109">
    <property type="entry name" value="HIS_KIN"/>
    <property type="match status" value="1"/>
</dbReference>
<keyword evidence="9" id="KW-0902">Two-component regulatory system</keyword>
<keyword evidence="8 12" id="KW-1133">Transmembrane helix</keyword>
<dbReference type="SUPFAM" id="SSF158472">
    <property type="entry name" value="HAMP domain-like"/>
    <property type="match status" value="1"/>
</dbReference>
<dbReference type="AlphaFoldDB" id="A0A6J4JJF8"/>
<evidence type="ECO:0000256" key="1">
    <source>
        <dbReference type="ARBA" id="ARBA00000085"/>
    </source>
</evidence>
<evidence type="ECO:0000256" key="5">
    <source>
        <dbReference type="ARBA" id="ARBA00022679"/>
    </source>
</evidence>
<reference evidence="15" key="1">
    <citation type="submission" date="2020-02" db="EMBL/GenBank/DDBJ databases">
        <authorList>
            <person name="Meier V. D."/>
        </authorList>
    </citation>
    <scope>NUCLEOTIDE SEQUENCE</scope>
    <source>
        <strain evidence="15">AVDCRST_MAG41</strain>
    </source>
</reference>
<feature type="region of interest" description="Disordered" evidence="11">
    <location>
        <begin position="394"/>
        <end position="416"/>
    </location>
</feature>
<feature type="transmembrane region" description="Helical" evidence="12">
    <location>
        <begin position="21"/>
        <end position="43"/>
    </location>
</feature>